<dbReference type="OrthoDB" id="8479563at2"/>
<protein>
    <submittedName>
        <fullName evidence="1">Uncharacterized protein</fullName>
    </submittedName>
</protein>
<reference evidence="1 2" key="1">
    <citation type="journal article" date="2015" name="Environ. Microbiol.">
        <title>Methane oxidation coupled to nitrate reduction under hypoxia by the Gammaproteobacterium Methylomonas denitrificans, sp. nov. type strain FJG1.</title>
        <authorList>
            <person name="Kits K.D."/>
            <person name="Klotz M.G."/>
            <person name="Stein L.Y."/>
        </authorList>
    </citation>
    <scope>NUCLEOTIDE SEQUENCE [LARGE SCALE GENOMIC DNA]</scope>
    <source>
        <strain evidence="1 2">FJG1</strain>
    </source>
</reference>
<name>A0A140E5K0_9GAMM</name>
<dbReference type="Proteomes" id="UP000030512">
    <property type="component" value="Chromosome"/>
</dbReference>
<dbReference type="RefSeq" id="WP_036274131.1">
    <property type="nucleotide sequence ID" value="NZ_CP014476.1"/>
</dbReference>
<organism evidence="1 2">
    <name type="scientific">Methylomonas denitrificans</name>
    <dbReference type="NCBI Taxonomy" id="1538553"/>
    <lineage>
        <taxon>Bacteria</taxon>
        <taxon>Pseudomonadati</taxon>
        <taxon>Pseudomonadota</taxon>
        <taxon>Gammaproteobacteria</taxon>
        <taxon>Methylococcales</taxon>
        <taxon>Methylococcaceae</taxon>
        <taxon>Methylomonas</taxon>
    </lineage>
</organism>
<accession>A0A140E5K0</accession>
<keyword evidence="2" id="KW-1185">Reference proteome</keyword>
<sequence>MTVNEGLIKSDFKAGKARQKLGEWYIPQSHIDAFVKDTVRVETLPAGFKLFKLTKGEAKSDPKYGITPWWCSVSPFKEDYEGAIGRFEQAKLNKIDMSAMARYMAAVPIDWNELDNYIEISLKVAASGFWGTFAPQEKWHDKHKQNLAVEMSRGRATPTSRTMGIKDAVLPNELGALEAWQFYIPGLQEEHISRQDRVISAHDMVALQAYFFG</sequence>
<proteinExistence type="predicted"/>
<dbReference type="AlphaFoldDB" id="A0A140E5K0"/>
<dbReference type="KEGG" id="mdn:JT25_019640"/>
<dbReference type="EMBL" id="CP014476">
    <property type="protein sequence ID" value="AMK78674.1"/>
    <property type="molecule type" value="Genomic_DNA"/>
</dbReference>
<evidence type="ECO:0000313" key="2">
    <source>
        <dbReference type="Proteomes" id="UP000030512"/>
    </source>
</evidence>
<evidence type="ECO:0000313" key="1">
    <source>
        <dbReference type="EMBL" id="AMK78674.1"/>
    </source>
</evidence>
<gene>
    <name evidence="1" type="ORF">JT25_019640</name>
</gene>